<dbReference type="InterPro" id="IPR023827">
    <property type="entry name" value="Peptidase_S8_Asp-AS"/>
</dbReference>
<organism evidence="13 14">
    <name type="scientific">Marasmius oreades</name>
    <name type="common">fairy-ring Marasmius</name>
    <dbReference type="NCBI Taxonomy" id="181124"/>
    <lineage>
        <taxon>Eukaryota</taxon>
        <taxon>Fungi</taxon>
        <taxon>Dikarya</taxon>
        <taxon>Basidiomycota</taxon>
        <taxon>Agaricomycotina</taxon>
        <taxon>Agaricomycetes</taxon>
        <taxon>Agaricomycetidae</taxon>
        <taxon>Agaricales</taxon>
        <taxon>Marasmiineae</taxon>
        <taxon>Marasmiaceae</taxon>
        <taxon>Marasmius</taxon>
    </lineage>
</organism>
<dbReference type="OrthoDB" id="206201at2759"/>
<evidence type="ECO:0000256" key="2">
    <source>
        <dbReference type="ARBA" id="ARBA00022670"/>
    </source>
</evidence>
<keyword evidence="5 7" id="KW-0720">Serine protease</keyword>
<dbReference type="InterPro" id="IPR000209">
    <property type="entry name" value="Peptidase_S8/S53_dom"/>
</dbReference>
<evidence type="ECO:0000259" key="11">
    <source>
        <dbReference type="Pfam" id="PF00082"/>
    </source>
</evidence>
<evidence type="ECO:0000256" key="1">
    <source>
        <dbReference type="ARBA" id="ARBA00011073"/>
    </source>
</evidence>
<evidence type="ECO:0000259" key="12">
    <source>
        <dbReference type="Pfam" id="PF06280"/>
    </source>
</evidence>
<evidence type="ECO:0000256" key="4">
    <source>
        <dbReference type="ARBA" id="ARBA00022801"/>
    </source>
</evidence>
<evidence type="ECO:0000313" key="13">
    <source>
        <dbReference type="EMBL" id="KAG7098097.1"/>
    </source>
</evidence>
<dbReference type="SUPFAM" id="SSF52743">
    <property type="entry name" value="Subtilisin-like"/>
    <property type="match status" value="1"/>
</dbReference>
<keyword evidence="14" id="KW-1185">Reference proteome</keyword>
<dbReference type="KEGG" id="more:E1B28_000071"/>
<dbReference type="EMBL" id="CM032181">
    <property type="protein sequence ID" value="KAG7098097.1"/>
    <property type="molecule type" value="Genomic_DNA"/>
</dbReference>
<dbReference type="InterPro" id="IPR023828">
    <property type="entry name" value="Peptidase_S8_Ser-AS"/>
</dbReference>
<feature type="active site" description="Charge relay system" evidence="6 7">
    <location>
        <position position="161"/>
    </location>
</feature>
<dbReference type="Pfam" id="PF00082">
    <property type="entry name" value="Peptidase_S8"/>
    <property type="match status" value="1"/>
</dbReference>
<dbReference type="Gene3D" id="3.50.30.30">
    <property type="match status" value="1"/>
</dbReference>
<feature type="domain" description="Peptidase S8/S53" evidence="11">
    <location>
        <begin position="152"/>
        <end position="581"/>
    </location>
</feature>
<evidence type="ECO:0000256" key="7">
    <source>
        <dbReference type="PROSITE-ProRule" id="PRU01240"/>
    </source>
</evidence>
<gene>
    <name evidence="13" type="ORF">E1B28_000071</name>
</gene>
<dbReference type="InterPro" id="IPR015500">
    <property type="entry name" value="Peptidase_S8_subtilisin-rel"/>
</dbReference>
<dbReference type="CDD" id="cd07489">
    <property type="entry name" value="Peptidases_S8_5"/>
    <property type="match status" value="1"/>
</dbReference>
<evidence type="ECO:0000256" key="9">
    <source>
        <dbReference type="SAM" id="MobiDB-lite"/>
    </source>
</evidence>
<dbReference type="AlphaFoldDB" id="A0A9P8ADY8"/>
<dbReference type="InterPro" id="IPR022398">
    <property type="entry name" value="Peptidase_S8_His-AS"/>
</dbReference>
<dbReference type="PROSITE" id="PS00138">
    <property type="entry name" value="SUBTILASE_SER"/>
    <property type="match status" value="1"/>
</dbReference>
<feature type="chain" id="PRO_5040229525" evidence="10">
    <location>
        <begin position="20"/>
        <end position="896"/>
    </location>
</feature>
<dbReference type="GO" id="GO:0006508">
    <property type="term" value="P:proteolysis"/>
    <property type="evidence" value="ECO:0007669"/>
    <property type="project" value="UniProtKB-KW"/>
</dbReference>
<accession>A0A9P8ADY8</accession>
<dbReference type="PANTHER" id="PTHR43806">
    <property type="entry name" value="PEPTIDASE S8"/>
    <property type="match status" value="1"/>
</dbReference>
<evidence type="ECO:0000256" key="10">
    <source>
        <dbReference type="SAM" id="SignalP"/>
    </source>
</evidence>
<feature type="region of interest" description="Disordered" evidence="9">
    <location>
        <begin position="117"/>
        <end position="138"/>
    </location>
</feature>
<dbReference type="PROSITE" id="PS00136">
    <property type="entry name" value="SUBTILASE_ASP"/>
    <property type="match status" value="1"/>
</dbReference>
<dbReference type="Pfam" id="PF06280">
    <property type="entry name" value="fn3_5"/>
    <property type="match status" value="1"/>
</dbReference>
<dbReference type="PROSITE" id="PS00137">
    <property type="entry name" value="SUBTILASE_HIS"/>
    <property type="match status" value="1"/>
</dbReference>
<dbReference type="Proteomes" id="UP001049176">
    <property type="component" value="Chromosome 1"/>
</dbReference>
<reference evidence="13" key="1">
    <citation type="journal article" date="2021" name="Genome Biol. Evol.">
        <title>The assembled and annotated genome of the fairy-ring fungus Marasmius oreades.</title>
        <authorList>
            <person name="Hiltunen M."/>
            <person name="Ament-Velasquez S.L."/>
            <person name="Johannesson H."/>
        </authorList>
    </citation>
    <scope>NUCLEOTIDE SEQUENCE</scope>
    <source>
        <strain evidence="13">03SP1</strain>
    </source>
</reference>
<dbReference type="Gene3D" id="3.40.50.200">
    <property type="entry name" value="Peptidase S8/S53 domain"/>
    <property type="match status" value="2"/>
</dbReference>
<dbReference type="RefSeq" id="XP_043014567.1">
    <property type="nucleotide sequence ID" value="XM_043145868.1"/>
</dbReference>
<evidence type="ECO:0000256" key="8">
    <source>
        <dbReference type="RuleBase" id="RU003355"/>
    </source>
</evidence>
<feature type="active site" description="Charge relay system" evidence="6 7">
    <location>
        <position position="211"/>
    </location>
</feature>
<protein>
    <submittedName>
        <fullName evidence="13">Uncharacterized protein</fullName>
    </submittedName>
</protein>
<evidence type="ECO:0000256" key="5">
    <source>
        <dbReference type="ARBA" id="ARBA00022825"/>
    </source>
</evidence>
<keyword evidence="2 7" id="KW-0645">Protease</keyword>
<feature type="active site" description="Charge relay system" evidence="6 7">
    <location>
        <position position="524"/>
    </location>
</feature>
<comment type="similarity">
    <text evidence="1 7 8">Belongs to the peptidase S8 family.</text>
</comment>
<feature type="signal peptide" evidence="10">
    <location>
        <begin position="1"/>
        <end position="19"/>
    </location>
</feature>
<dbReference type="PANTHER" id="PTHR43806:SF66">
    <property type="entry name" value="SERIN ENDOPEPTIDASE"/>
    <property type="match status" value="1"/>
</dbReference>
<dbReference type="GeneID" id="66069147"/>
<dbReference type="InterPro" id="IPR036852">
    <property type="entry name" value="Peptidase_S8/S53_dom_sf"/>
</dbReference>
<dbReference type="GO" id="GO:0016020">
    <property type="term" value="C:membrane"/>
    <property type="evidence" value="ECO:0007669"/>
    <property type="project" value="InterPro"/>
</dbReference>
<proteinExistence type="inferred from homology"/>
<evidence type="ECO:0000256" key="3">
    <source>
        <dbReference type="ARBA" id="ARBA00022729"/>
    </source>
</evidence>
<dbReference type="GO" id="GO:0005615">
    <property type="term" value="C:extracellular space"/>
    <property type="evidence" value="ECO:0007669"/>
    <property type="project" value="TreeGrafter"/>
</dbReference>
<keyword evidence="4 7" id="KW-0378">Hydrolase</keyword>
<keyword evidence="3 10" id="KW-0732">Signal</keyword>
<dbReference type="GO" id="GO:0004252">
    <property type="term" value="F:serine-type endopeptidase activity"/>
    <property type="evidence" value="ECO:0007669"/>
    <property type="project" value="UniProtKB-UniRule"/>
</dbReference>
<comment type="caution">
    <text evidence="13">The sequence shown here is derived from an EMBL/GenBank/DDBJ whole genome shotgun (WGS) entry which is preliminary data.</text>
</comment>
<name>A0A9P8ADY8_9AGAR</name>
<evidence type="ECO:0000256" key="6">
    <source>
        <dbReference type="PIRSR" id="PIRSR615500-1"/>
    </source>
</evidence>
<dbReference type="InterPro" id="IPR050131">
    <property type="entry name" value="Peptidase_S8_subtilisin-like"/>
</dbReference>
<sequence>MGFSHLFFALLYLSADAQALSINSHAPYSSGPIPNRYVVEFNQDASGFKRDSTPHQEFRQALESQDVRHVVRKEYNHPVFKGVSLQVEDYTDVFELKNLPGVKAVHQARRFPPPRVPARVVSSAKDPNFPTDSQSSHTLTGVNKLHAQGITGKGIKIGMIDTGVDYKHPALGGGIGPNFKVVGGFDFVGDDYTGANEPVPDSDPMDQCNGHGTHVAGIIGADPGGPENPFNVTGVAYSASLSAYRVLGCEGGVEDEVVIEALLRAAEDGNNVITLSLGGPSGWSQSPSALVASNIADSGVAVTAAAGNEGKTGAWFAEFPAGGKSVISVASVDNSVFPVVTARVHGVDHAPIPYDAVFPLTSVPTPFPIFALSNDTTVADDACDPLPDSIPDLSQYVVVARRGSCTFEQKLRNIGAKRGNLTLFYNNEPGLLGIEVGEFQAALIRAEDGEFLVKQFVDGVPIMLSFDEDLEQFRDPAGGLVSLFSNYGPTNEMDFKPSVAAPGGNILSTLPTALGSYGIRSGTSMSTPYVAGVVALLLEVNGQSDEVSRNMRTLLQTTAASVPSNYTEGAPLQTLAQQGAGLVNAFNAAYATTLVSPGELLLNDTENFQPVHNFTVLNSAPSSKTYKLSHEPAGTVATVTEGTNFTAVGPLPLSNDYADLTLSETTFTLQPGERKTITATFAPLKEDSNTLPVYSGFIRIESGDDGEPPLHVSYLGAGGSLKDRQVIDNTDVVFGVTLPVILNATGDPQEVPTNYTFQDGDFPSLLARLNFGTPLLIIDLVQSNTEINITLNKRGSFGPAFTNPNKREPGGIFTDVPISGRLFEFPYLPRNTLEEGGLNPFNQFNITEPIFANGTTVPNGAYKILLSALKVTGDPSNELDYETWLSPVVVGVSVPS</sequence>
<feature type="domain" description="C5a peptidase/Subtilisin-like protease SBT2-like Fn3-like" evidence="12">
    <location>
        <begin position="602"/>
        <end position="714"/>
    </location>
</feature>
<dbReference type="PRINTS" id="PR00723">
    <property type="entry name" value="SUBTILISIN"/>
</dbReference>
<evidence type="ECO:0000313" key="14">
    <source>
        <dbReference type="Proteomes" id="UP001049176"/>
    </source>
</evidence>
<dbReference type="InterPro" id="IPR010435">
    <property type="entry name" value="C5a/SBT2-like_Fn3"/>
</dbReference>
<dbReference type="InterPro" id="IPR034187">
    <property type="entry name" value="Peptidases_S8_5"/>
</dbReference>
<dbReference type="PROSITE" id="PS51892">
    <property type="entry name" value="SUBTILASE"/>
    <property type="match status" value="1"/>
</dbReference>